<organism evidence="1 2">
    <name type="scientific">Vibrio scophthalmi</name>
    <dbReference type="NCBI Taxonomy" id="45658"/>
    <lineage>
        <taxon>Bacteria</taxon>
        <taxon>Pseudomonadati</taxon>
        <taxon>Pseudomonadota</taxon>
        <taxon>Gammaproteobacteria</taxon>
        <taxon>Vibrionales</taxon>
        <taxon>Vibrionaceae</taxon>
        <taxon>Vibrio</taxon>
    </lineage>
</organism>
<dbReference type="Proteomes" id="UP000092528">
    <property type="component" value="Chromosome 2"/>
</dbReference>
<accession>A0A1C7FE52</accession>
<evidence type="ECO:0000313" key="2">
    <source>
        <dbReference type="Proteomes" id="UP000092528"/>
    </source>
</evidence>
<name>A0A1C7FE52_9VIBR</name>
<dbReference type="AlphaFoldDB" id="A0A1C7FE52"/>
<evidence type="ECO:0000313" key="1">
    <source>
        <dbReference type="EMBL" id="ANU38186.1"/>
    </source>
</evidence>
<dbReference type="RefSeq" id="WP_065546100.1">
    <property type="nucleotide sequence ID" value="NZ_CP134272.1"/>
</dbReference>
<sequence length="136" mass="16018">MKPAYLQSELEVKYNQRLCFLCEKNNSYIYVFNSKCLCESCIDIAHGLITNRIVKPTSDIESELFSLLFVLEREMEFTRYTLNKTSELSEIQEMLKSNIEIIDALPRTFTDVSETLINQYIDKINQYKTMLQLFIC</sequence>
<dbReference type="GeneID" id="96874638"/>
<protein>
    <submittedName>
        <fullName evidence="1">Uncharacterized protein</fullName>
    </submittedName>
</protein>
<proteinExistence type="predicted"/>
<dbReference type="EMBL" id="CP016415">
    <property type="protein sequence ID" value="ANU38186.1"/>
    <property type="molecule type" value="Genomic_DNA"/>
</dbReference>
<gene>
    <name evidence="1" type="ORF">VSVS05_03148</name>
</gene>
<keyword evidence="2" id="KW-1185">Reference proteome</keyword>
<reference evidence="1 2" key="1">
    <citation type="submission" date="2016-07" db="EMBL/GenBank/DDBJ databases">
        <title>Genome sequencing of Vibrio scophthalmi strain VS-05, an isolated from Paralichthys olivaceus.</title>
        <authorList>
            <person name="Han H.-J."/>
        </authorList>
    </citation>
    <scope>NUCLEOTIDE SEQUENCE [LARGE SCALE GENOMIC DNA]</scope>
    <source>
        <strain evidence="1 2">VS-05</strain>
    </source>
</reference>